<keyword evidence="3" id="KW-0028">Amino-acid biosynthesis</keyword>
<dbReference type="GO" id="GO:0008839">
    <property type="term" value="F:4-hydroxy-tetrahydrodipicolinate reductase"/>
    <property type="evidence" value="ECO:0007669"/>
    <property type="project" value="UniProtKB-EC"/>
</dbReference>
<comment type="catalytic activity">
    <reaction evidence="11">
        <text>(S)-2,3,4,5-tetrahydrodipicolinate + NADP(+) + H2O = (2S,4S)-4-hydroxy-2,3,4,5-tetrahydrodipicolinate + NADPH + H(+)</text>
        <dbReference type="Rhea" id="RHEA:35331"/>
        <dbReference type="ChEBI" id="CHEBI:15377"/>
        <dbReference type="ChEBI" id="CHEBI:15378"/>
        <dbReference type="ChEBI" id="CHEBI:16845"/>
        <dbReference type="ChEBI" id="CHEBI:57783"/>
        <dbReference type="ChEBI" id="CHEBI:58349"/>
        <dbReference type="ChEBI" id="CHEBI:67139"/>
        <dbReference type="EC" id="1.17.1.8"/>
    </reaction>
</comment>
<gene>
    <name evidence="15" type="ORF">METZ01_LOCUS41089</name>
</gene>
<evidence type="ECO:0000256" key="11">
    <source>
        <dbReference type="ARBA" id="ARBA00049080"/>
    </source>
</evidence>
<comment type="similarity">
    <text evidence="1">Belongs to the DapB family.</text>
</comment>
<dbReference type="GO" id="GO:0009089">
    <property type="term" value="P:lysine biosynthetic process via diaminopimelate"/>
    <property type="evidence" value="ECO:0007669"/>
    <property type="project" value="InterPro"/>
</dbReference>
<dbReference type="Gene3D" id="3.40.50.720">
    <property type="entry name" value="NAD(P)-binding Rossmann-like Domain"/>
    <property type="match status" value="1"/>
</dbReference>
<dbReference type="InterPro" id="IPR023940">
    <property type="entry name" value="DHDPR_bac"/>
</dbReference>
<evidence type="ECO:0000256" key="1">
    <source>
        <dbReference type="ARBA" id="ARBA00006642"/>
    </source>
</evidence>
<evidence type="ECO:0000256" key="7">
    <source>
        <dbReference type="ARBA" id="ARBA00023027"/>
    </source>
</evidence>
<dbReference type="Pfam" id="PF05173">
    <property type="entry name" value="DapB_C"/>
    <property type="match status" value="1"/>
</dbReference>
<dbReference type="GO" id="GO:0005829">
    <property type="term" value="C:cytosol"/>
    <property type="evidence" value="ECO:0007669"/>
    <property type="project" value="TreeGrafter"/>
</dbReference>
<evidence type="ECO:0000256" key="8">
    <source>
        <dbReference type="ARBA" id="ARBA00023154"/>
    </source>
</evidence>
<keyword evidence="5" id="KW-0220">Diaminopimelate biosynthesis</keyword>
<evidence type="ECO:0000256" key="3">
    <source>
        <dbReference type="ARBA" id="ARBA00022605"/>
    </source>
</evidence>
<dbReference type="CDD" id="cd02274">
    <property type="entry name" value="DHDPR_N"/>
    <property type="match status" value="1"/>
</dbReference>
<organism evidence="15">
    <name type="scientific">marine metagenome</name>
    <dbReference type="NCBI Taxonomy" id="408172"/>
    <lineage>
        <taxon>unclassified sequences</taxon>
        <taxon>metagenomes</taxon>
        <taxon>ecological metagenomes</taxon>
    </lineage>
</organism>
<dbReference type="PANTHER" id="PTHR20836">
    <property type="entry name" value="DIHYDRODIPICOLINATE REDUCTASE"/>
    <property type="match status" value="1"/>
</dbReference>
<keyword evidence="8" id="KW-0457">Lysine biosynthesis</keyword>
<reference evidence="15" key="1">
    <citation type="submission" date="2018-05" db="EMBL/GenBank/DDBJ databases">
        <authorList>
            <person name="Lanie J.A."/>
            <person name="Ng W.-L."/>
            <person name="Kazmierczak K.M."/>
            <person name="Andrzejewski T.M."/>
            <person name="Davidsen T.M."/>
            <person name="Wayne K.J."/>
            <person name="Tettelin H."/>
            <person name="Glass J.I."/>
            <person name="Rusch D."/>
            <person name="Podicherti R."/>
            <person name="Tsui H.-C.T."/>
            <person name="Winkler M.E."/>
        </authorList>
    </citation>
    <scope>NUCLEOTIDE SEQUENCE</scope>
</reference>
<dbReference type="PANTHER" id="PTHR20836:SF0">
    <property type="entry name" value="4-HYDROXY-TETRAHYDRODIPICOLINATE REDUCTASE 1, CHLOROPLASTIC-RELATED"/>
    <property type="match status" value="1"/>
</dbReference>
<dbReference type="FunFam" id="3.30.360.10:FF:000009">
    <property type="entry name" value="4-hydroxy-tetrahydrodipicolinate reductase"/>
    <property type="match status" value="1"/>
</dbReference>
<comment type="catalytic activity">
    <reaction evidence="12">
        <text>(S)-2,3,4,5-tetrahydrodipicolinate + NAD(+) + H2O = (2S,4S)-4-hydroxy-2,3,4,5-tetrahydrodipicolinate + NADH + H(+)</text>
        <dbReference type="Rhea" id="RHEA:35323"/>
        <dbReference type="ChEBI" id="CHEBI:15377"/>
        <dbReference type="ChEBI" id="CHEBI:15378"/>
        <dbReference type="ChEBI" id="CHEBI:16845"/>
        <dbReference type="ChEBI" id="CHEBI:57540"/>
        <dbReference type="ChEBI" id="CHEBI:57945"/>
        <dbReference type="ChEBI" id="CHEBI:67139"/>
        <dbReference type="EC" id="1.17.1.8"/>
    </reaction>
</comment>
<feature type="domain" description="Dihydrodipicolinate reductase C-terminal" evidence="14">
    <location>
        <begin position="122"/>
        <end position="255"/>
    </location>
</feature>
<dbReference type="PROSITE" id="PS01298">
    <property type="entry name" value="DAPB"/>
    <property type="match status" value="1"/>
</dbReference>
<dbReference type="SUPFAM" id="SSF55347">
    <property type="entry name" value="Glyceraldehyde-3-phosphate dehydrogenase-like, C-terminal domain"/>
    <property type="match status" value="1"/>
</dbReference>
<dbReference type="InterPro" id="IPR036291">
    <property type="entry name" value="NAD(P)-bd_dom_sf"/>
</dbReference>
<evidence type="ECO:0000256" key="6">
    <source>
        <dbReference type="ARBA" id="ARBA00023002"/>
    </source>
</evidence>
<keyword evidence="6" id="KW-0560">Oxidoreductase</keyword>
<dbReference type="Pfam" id="PF01113">
    <property type="entry name" value="DapB_N"/>
    <property type="match status" value="1"/>
</dbReference>
<keyword evidence="2" id="KW-0963">Cytoplasm</keyword>
<dbReference type="HAMAP" id="MF_00102">
    <property type="entry name" value="DapB"/>
    <property type="match status" value="1"/>
</dbReference>
<dbReference type="EMBL" id="UINC01001760">
    <property type="protein sequence ID" value="SUZ88235.1"/>
    <property type="molecule type" value="Genomic_DNA"/>
</dbReference>
<dbReference type="NCBIfam" id="TIGR00036">
    <property type="entry name" value="dapB"/>
    <property type="match status" value="1"/>
</dbReference>
<accession>A0A381R925</accession>
<dbReference type="EC" id="1.17.1.8" evidence="10"/>
<dbReference type="AlphaFoldDB" id="A0A381R925"/>
<dbReference type="SUPFAM" id="SSF51735">
    <property type="entry name" value="NAD(P)-binding Rossmann-fold domains"/>
    <property type="match status" value="1"/>
</dbReference>
<dbReference type="GO" id="GO:0019877">
    <property type="term" value="P:diaminopimelate biosynthetic process"/>
    <property type="evidence" value="ECO:0007669"/>
    <property type="project" value="UniProtKB-KW"/>
</dbReference>
<feature type="domain" description="Dihydrodipicolinate reductase N-terminal" evidence="13">
    <location>
        <begin position="15"/>
        <end position="119"/>
    </location>
</feature>
<dbReference type="InterPro" id="IPR000846">
    <property type="entry name" value="DapB_N"/>
</dbReference>
<keyword evidence="4" id="KW-0521">NADP</keyword>
<protein>
    <recommendedName>
        <fullName evidence="10">4-hydroxy-tetrahydrodipicolinate reductase</fullName>
        <ecNumber evidence="10">1.17.1.8</ecNumber>
    </recommendedName>
</protein>
<keyword evidence="7" id="KW-0520">NAD</keyword>
<evidence type="ECO:0000256" key="9">
    <source>
        <dbReference type="ARBA" id="ARBA00037922"/>
    </source>
</evidence>
<evidence type="ECO:0000256" key="2">
    <source>
        <dbReference type="ARBA" id="ARBA00022490"/>
    </source>
</evidence>
<dbReference type="InterPro" id="IPR022664">
    <property type="entry name" value="DapB_N_CS"/>
</dbReference>
<evidence type="ECO:0000256" key="12">
    <source>
        <dbReference type="ARBA" id="ARBA00049396"/>
    </source>
</evidence>
<dbReference type="Gene3D" id="3.30.360.10">
    <property type="entry name" value="Dihydrodipicolinate Reductase, domain 2"/>
    <property type="match status" value="1"/>
</dbReference>
<name>A0A381R925_9ZZZZ</name>
<evidence type="ECO:0000256" key="5">
    <source>
        <dbReference type="ARBA" id="ARBA00022915"/>
    </source>
</evidence>
<evidence type="ECO:0000256" key="4">
    <source>
        <dbReference type="ARBA" id="ARBA00022857"/>
    </source>
</evidence>
<evidence type="ECO:0000259" key="14">
    <source>
        <dbReference type="Pfam" id="PF05173"/>
    </source>
</evidence>
<dbReference type="InterPro" id="IPR022663">
    <property type="entry name" value="DapB_C"/>
</dbReference>
<sequence length="255" mass="27362">MKVNHKIDLTAMSLIRVLINGSKGRMGQESVKAVSADAELDLVAQTDLSDNLAQIIEQSKAQVVLDFTIAAVAMDVSASIIQSGARPVIGTSGLLPEQVAELKKLCKEQKIGGVIAPNFAIGAVLMMKYSQDAARYFPQAEVIELHHNGKLDAPSGTAIKTANLIAEARASVPQTIAEKEILPGARGANAEEIRIHSIRLPGLVAHQEVLFGGQSQTLTIRHDSTHRDSFMPGVCLACKKVMELNELVYGLEHLL</sequence>
<evidence type="ECO:0000256" key="10">
    <source>
        <dbReference type="ARBA" id="ARBA00038983"/>
    </source>
</evidence>
<evidence type="ECO:0000259" key="13">
    <source>
        <dbReference type="Pfam" id="PF01113"/>
    </source>
</evidence>
<dbReference type="PIRSF" id="PIRSF000161">
    <property type="entry name" value="DHPR"/>
    <property type="match status" value="1"/>
</dbReference>
<comment type="pathway">
    <text evidence="9">Amino-acid biosynthesis; L-lysine biosynthesis via DAP pathway; (S)-tetrahydrodipicolinate from L-aspartate: step 4/4.</text>
</comment>
<proteinExistence type="inferred from homology"/>
<evidence type="ECO:0000313" key="15">
    <source>
        <dbReference type="EMBL" id="SUZ88235.1"/>
    </source>
</evidence>